<dbReference type="Gene3D" id="3.40.50.1820">
    <property type="entry name" value="alpha/beta hydrolase"/>
    <property type="match status" value="1"/>
</dbReference>
<dbReference type="SUPFAM" id="SSF53474">
    <property type="entry name" value="alpha/beta-Hydrolases"/>
    <property type="match status" value="1"/>
</dbReference>
<evidence type="ECO:0000313" key="6">
    <source>
        <dbReference type="EMBL" id="CAD7463024.1"/>
    </source>
</evidence>
<proteinExistence type="inferred from homology"/>
<protein>
    <recommendedName>
        <fullName evidence="5">Carboxylesterase type B domain-containing protein</fullName>
    </recommendedName>
</protein>
<evidence type="ECO:0000256" key="1">
    <source>
        <dbReference type="ARBA" id="ARBA00005964"/>
    </source>
</evidence>
<evidence type="ECO:0000256" key="4">
    <source>
        <dbReference type="ARBA" id="ARBA00023180"/>
    </source>
</evidence>
<evidence type="ECO:0000259" key="5">
    <source>
        <dbReference type="Pfam" id="PF00135"/>
    </source>
</evidence>
<dbReference type="AlphaFoldDB" id="A0A7R9P0L0"/>
<evidence type="ECO:0000256" key="3">
    <source>
        <dbReference type="ARBA" id="ARBA00022801"/>
    </source>
</evidence>
<reference evidence="6" key="1">
    <citation type="submission" date="2020-11" db="EMBL/GenBank/DDBJ databases">
        <authorList>
            <person name="Tran Van P."/>
        </authorList>
    </citation>
    <scope>NUCLEOTIDE SEQUENCE</scope>
</reference>
<dbReference type="PANTHER" id="PTHR43142">
    <property type="entry name" value="CARBOXYLIC ESTER HYDROLASE"/>
    <property type="match status" value="1"/>
</dbReference>
<name>A0A7R9P0L0_9NEOP</name>
<dbReference type="InterPro" id="IPR002018">
    <property type="entry name" value="CarbesteraseB"/>
</dbReference>
<dbReference type="PANTHER" id="PTHR43142:SF1">
    <property type="entry name" value="CARBOXYLIC ESTER HYDROLASE"/>
    <property type="match status" value="1"/>
</dbReference>
<sequence>MTVLQRNLLQMQSDLHFNHGFYTSVKLQVEQSNSPIYAYEYDHKKSINFIGFNNIPENISGSGHGEELFIIFCSSLFPSDSEPNTEDATVRTYIIKFWTNFAKTGNPNIPEEEVEWPAVTREDLFYLKISPKLGVLKDFREERMDFLDNLFDTHQLTD</sequence>
<organism evidence="6">
    <name type="scientific">Timema tahoe</name>
    <dbReference type="NCBI Taxonomy" id="61484"/>
    <lineage>
        <taxon>Eukaryota</taxon>
        <taxon>Metazoa</taxon>
        <taxon>Ecdysozoa</taxon>
        <taxon>Arthropoda</taxon>
        <taxon>Hexapoda</taxon>
        <taxon>Insecta</taxon>
        <taxon>Pterygota</taxon>
        <taxon>Neoptera</taxon>
        <taxon>Polyneoptera</taxon>
        <taxon>Phasmatodea</taxon>
        <taxon>Timematodea</taxon>
        <taxon>Timematoidea</taxon>
        <taxon>Timematidae</taxon>
        <taxon>Timema</taxon>
    </lineage>
</organism>
<dbReference type="EMBL" id="OE007084">
    <property type="protein sequence ID" value="CAD7463024.1"/>
    <property type="molecule type" value="Genomic_DNA"/>
</dbReference>
<keyword evidence="2" id="KW-0719">Serine esterase</keyword>
<dbReference type="InterPro" id="IPR029058">
    <property type="entry name" value="AB_hydrolase_fold"/>
</dbReference>
<comment type="similarity">
    <text evidence="1">Belongs to the type-B carboxylesterase/lipase family.</text>
</comment>
<feature type="domain" description="Carboxylesterase type B" evidence="5">
    <location>
        <begin position="5"/>
        <end position="146"/>
    </location>
</feature>
<dbReference type="Pfam" id="PF00135">
    <property type="entry name" value="COesterase"/>
    <property type="match status" value="1"/>
</dbReference>
<dbReference type="GO" id="GO:0052689">
    <property type="term" value="F:carboxylic ester hydrolase activity"/>
    <property type="evidence" value="ECO:0007669"/>
    <property type="project" value="UniProtKB-KW"/>
</dbReference>
<keyword evidence="3" id="KW-0378">Hydrolase</keyword>
<evidence type="ECO:0000256" key="2">
    <source>
        <dbReference type="ARBA" id="ARBA00022487"/>
    </source>
</evidence>
<keyword evidence="4" id="KW-0325">Glycoprotein</keyword>
<accession>A0A7R9P0L0</accession>
<gene>
    <name evidence="6" type="ORF">TTEB3V08_LOCUS10911</name>
</gene>